<keyword evidence="2" id="KW-1185">Reference proteome</keyword>
<accession>A0A1I2F0S3</accession>
<organism evidence="1 2">
    <name type="scientific">Sulfitobacter brevis</name>
    <dbReference type="NCBI Taxonomy" id="74348"/>
    <lineage>
        <taxon>Bacteria</taxon>
        <taxon>Pseudomonadati</taxon>
        <taxon>Pseudomonadota</taxon>
        <taxon>Alphaproteobacteria</taxon>
        <taxon>Rhodobacterales</taxon>
        <taxon>Roseobacteraceae</taxon>
        <taxon>Sulfitobacter</taxon>
    </lineage>
</organism>
<protein>
    <submittedName>
        <fullName evidence="1">Uncharacterized protein</fullName>
    </submittedName>
</protein>
<dbReference type="AlphaFoldDB" id="A0A1I2F0S3"/>
<evidence type="ECO:0000313" key="1">
    <source>
        <dbReference type="EMBL" id="SFE98583.1"/>
    </source>
</evidence>
<sequence length="46" mass="5504">MQAQRQMFGAQQTFPDRSIEYIEVRWIQTDFLLHFVPRTAFENSIG</sequence>
<proteinExistence type="predicted"/>
<gene>
    <name evidence="1" type="ORF">SAMN04488523_11426</name>
</gene>
<reference evidence="1 2" key="1">
    <citation type="submission" date="2016-10" db="EMBL/GenBank/DDBJ databases">
        <authorList>
            <person name="de Groot N.N."/>
        </authorList>
    </citation>
    <scope>NUCLEOTIDE SEQUENCE [LARGE SCALE GENOMIC DNA]</scope>
    <source>
        <strain evidence="1 2">DSM 11443</strain>
    </source>
</reference>
<name>A0A1I2F0S3_9RHOB</name>
<dbReference type="Proteomes" id="UP000198977">
    <property type="component" value="Unassembled WGS sequence"/>
</dbReference>
<dbReference type="EMBL" id="FOMW01000014">
    <property type="protein sequence ID" value="SFE98583.1"/>
    <property type="molecule type" value="Genomic_DNA"/>
</dbReference>
<evidence type="ECO:0000313" key="2">
    <source>
        <dbReference type="Proteomes" id="UP000198977"/>
    </source>
</evidence>